<evidence type="ECO:0000313" key="2">
    <source>
        <dbReference type="EMBL" id="MFC4724240.1"/>
    </source>
</evidence>
<dbReference type="SFLD" id="SFLDG01150">
    <property type="entry name" value="Main.1:_Beta-like"/>
    <property type="match status" value="1"/>
</dbReference>
<feature type="domain" description="GST N-terminal" evidence="1">
    <location>
        <begin position="4"/>
        <end position="85"/>
    </location>
</feature>
<dbReference type="PANTHER" id="PTHR44051:SF21">
    <property type="entry name" value="GLUTATHIONE S-TRANSFERASE FAMILY PROTEIN"/>
    <property type="match status" value="1"/>
</dbReference>
<dbReference type="Pfam" id="PF02798">
    <property type="entry name" value="GST_N"/>
    <property type="match status" value="1"/>
</dbReference>
<dbReference type="InterPro" id="IPR004045">
    <property type="entry name" value="Glutathione_S-Trfase_N"/>
</dbReference>
<dbReference type="RefSeq" id="WP_371394923.1">
    <property type="nucleotide sequence ID" value="NZ_CP163421.1"/>
</dbReference>
<dbReference type="SUPFAM" id="SSF52833">
    <property type="entry name" value="Thioredoxin-like"/>
    <property type="match status" value="1"/>
</dbReference>
<dbReference type="PANTHER" id="PTHR44051">
    <property type="entry name" value="GLUTATHIONE S-TRANSFERASE-RELATED"/>
    <property type="match status" value="1"/>
</dbReference>
<comment type="caution">
    <text evidence="2">The sequence shown here is derived from an EMBL/GenBank/DDBJ whole genome shotgun (WGS) entry which is preliminary data.</text>
</comment>
<protein>
    <submittedName>
        <fullName evidence="2">Glutathione S-transferase family protein</fullName>
    </submittedName>
</protein>
<evidence type="ECO:0000313" key="3">
    <source>
        <dbReference type="Proteomes" id="UP001596024"/>
    </source>
</evidence>
<dbReference type="InterPro" id="IPR036282">
    <property type="entry name" value="Glutathione-S-Trfase_C_sf"/>
</dbReference>
<dbReference type="InterPro" id="IPR036249">
    <property type="entry name" value="Thioredoxin-like_sf"/>
</dbReference>
<dbReference type="Pfam" id="PF13410">
    <property type="entry name" value="GST_C_2"/>
    <property type="match status" value="1"/>
</dbReference>
<dbReference type="CDD" id="cd03046">
    <property type="entry name" value="GST_N_GTT1_like"/>
    <property type="match status" value="1"/>
</dbReference>
<proteinExistence type="predicted"/>
<organism evidence="2 3">
    <name type="scientific">Glycocaulis abyssi</name>
    <dbReference type="NCBI Taxonomy" id="1433403"/>
    <lineage>
        <taxon>Bacteria</taxon>
        <taxon>Pseudomonadati</taxon>
        <taxon>Pseudomonadota</taxon>
        <taxon>Alphaproteobacteria</taxon>
        <taxon>Maricaulales</taxon>
        <taxon>Maricaulaceae</taxon>
        <taxon>Glycocaulis</taxon>
    </lineage>
</organism>
<dbReference type="Proteomes" id="UP001596024">
    <property type="component" value="Unassembled WGS sequence"/>
</dbReference>
<dbReference type="EMBL" id="JBHSGQ010000001">
    <property type="protein sequence ID" value="MFC4724240.1"/>
    <property type="molecule type" value="Genomic_DNA"/>
</dbReference>
<gene>
    <name evidence="2" type="ORF">ACFPB0_02955</name>
</gene>
<sequence>MSDAKDLIVWHGPNTRSTGTVWLVEELGVPYELRKVDVFGGETREAEFLKINPAGKVPAIRHKGKTLTEMAAISLYLCDEFPQAGLAPAIGDPLRADYLYWSVFRPGVLEPAIVTKAQNLDVDPRTVGWGEWETVIGLVEAALENGPYLLGERFSAADILIGGALGWLKHFKLMPDNPRIDDYITRLHARPAYARMQASNQ</sequence>
<dbReference type="CDD" id="cd03207">
    <property type="entry name" value="GST_C_8"/>
    <property type="match status" value="1"/>
</dbReference>
<reference evidence="3" key="1">
    <citation type="journal article" date="2019" name="Int. J. Syst. Evol. Microbiol.">
        <title>The Global Catalogue of Microorganisms (GCM) 10K type strain sequencing project: providing services to taxonomists for standard genome sequencing and annotation.</title>
        <authorList>
            <consortium name="The Broad Institute Genomics Platform"/>
            <consortium name="The Broad Institute Genome Sequencing Center for Infectious Disease"/>
            <person name="Wu L."/>
            <person name="Ma J."/>
        </authorList>
    </citation>
    <scope>NUCLEOTIDE SEQUENCE [LARGE SCALE GENOMIC DNA]</scope>
    <source>
        <strain evidence="3">CCUG 62981</strain>
    </source>
</reference>
<dbReference type="InterPro" id="IPR040079">
    <property type="entry name" value="Glutathione_S-Trfase"/>
</dbReference>
<keyword evidence="3" id="KW-1185">Reference proteome</keyword>
<dbReference type="SUPFAM" id="SSF47616">
    <property type="entry name" value="GST C-terminal domain-like"/>
    <property type="match status" value="1"/>
</dbReference>
<accession>A0ABV9N8T0</accession>
<dbReference type="Gene3D" id="3.40.30.10">
    <property type="entry name" value="Glutaredoxin"/>
    <property type="match status" value="1"/>
</dbReference>
<dbReference type="SFLD" id="SFLDG00358">
    <property type="entry name" value="Main_(cytGST)"/>
    <property type="match status" value="1"/>
</dbReference>
<dbReference type="PROSITE" id="PS50404">
    <property type="entry name" value="GST_NTER"/>
    <property type="match status" value="1"/>
</dbReference>
<dbReference type="Gene3D" id="1.20.1050.10">
    <property type="match status" value="1"/>
</dbReference>
<dbReference type="SFLD" id="SFLDS00019">
    <property type="entry name" value="Glutathione_Transferase_(cytos"/>
    <property type="match status" value="1"/>
</dbReference>
<evidence type="ECO:0000259" key="1">
    <source>
        <dbReference type="PROSITE" id="PS50404"/>
    </source>
</evidence>
<name>A0ABV9N8T0_9PROT</name>